<dbReference type="Proteomes" id="UP000649617">
    <property type="component" value="Unassembled WGS sequence"/>
</dbReference>
<evidence type="ECO:0000259" key="6">
    <source>
        <dbReference type="PROSITE" id="PS50948"/>
    </source>
</evidence>
<name>A0A812Y729_SYMPI</name>
<keyword evidence="4" id="KW-0812">Transmembrane</keyword>
<proteinExistence type="predicted"/>
<reference evidence="7" key="1">
    <citation type="submission" date="2021-02" db="EMBL/GenBank/DDBJ databases">
        <authorList>
            <person name="Dougan E. K."/>
            <person name="Rhodes N."/>
            <person name="Thang M."/>
            <person name="Chan C."/>
        </authorList>
    </citation>
    <scope>NUCLEOTIDE SEQUENCE</scope>
</reference>
<keyword evidence="2" id="KW-1015">Disulfide bond</keyword>
<dbReference type="OrthoDB" id="417268at2759"/>
<dbReference type="SMART" id="SM00223">
    <property type="entry name" value="APPLE"/>
    <property type="match status" value="2"/>
</dbReference>
<evidence type="ECO:0000313" key="7">
    <source>
        <dbReference type="EMBL" id="CAE7765165.1"/>
    </source>
</evidence>
<evidence type="ECO:0000256" key="4">
    <source>
        <dbReference type="SAM" id="Phobius"/>
    </source>
</evidence>
<feature type="compositionally biased region" description="Polar residues" evidence="3">
    <location>
        <begin position="645"/>
        <end position="664"/>
    </location>
</feature>
<dbReference type="InterPro" id="IPR003609">
    <property type="entry name" value="Pan_app"/>
</dbReference>
<sequence>MFAWCELLRKQYATWEEAWNALSGVEFGFNAPVDFDRWQTSFWASYRPEAGMNKASPDQAFVYADANGDEEISRQEFESIFFSCSPENANKPPGGAAAHAEKVEEAAFRTGSAGGNTSAPVPPRAPVRPARCLYEDVENVGREIGISSIQPNLTLCQANCRTTPGCAHFTFRHSDGMCHMLDMEAGWRETQGLISGPVKCVAQVQMKLEDVGETSRLEGKVDLLQLELAEEFAKSAKMPVHDIRDLNGNPGKVTLSFGSEPGGEILVACFVDVPPGGELHDMERVAHGQPHHKLLEALRAETGPGAEMKVEVAVVPESQCFILGTRYTPDLNAEKAAVATAKACQVMCTQTEGCRFFSYLKTSKTCSLQGEGATPVFYEDSVAGPQLCHNIPQEAEPPADELETDSPGTIFTSFWFWCILVLICCLCVAALYFMFRKGRLCFTGWRRQYSRPKKREEAKLNEHRYMALPPTDQELEQNMLAQAASDAAGQGSPLQSLHPVDFTGKFPGSANYNGSWGTNGSQWSWQVDRMSTAPRDTLDHGNGSPRHLGVPPSGFAQSAWGPSRPTSSWQQSPRSSDMREDSPDWMPHFLGVEAVRESYQSYDASQRAYPPERSSWPAPQMPQRLPPPVSADFPHASSMPCPSAFQLNQSGAGSPYGFNQSWRG</sequence>
<gene>
    <name evidence="7" type="ORF">SPIL2461_LOCUS22421</name>
</gene>
<dbReference type="InterPro" id="IPR000177">
    <property type="entry name" value="Apple"/>
</dbReference>
<feature type="compositionally biased region" description="Polar residues" evidence="3">
    <location>
        <begin position="564"/>
        <end position="575"/>
    </location>
</feature>
<feature type="transmembrane region" description="Helical" evidence="4">
    <location>
        <begin position="414"/>
        <end position="435"/>
    </location>
</feature>
<dbReference type="GO" id="GO:0005509">
    <property type="term" value="F:calcium ion binding"/>
    <property type="evidence" value="ECO:0007669"/>
    <property type="project" value="InterPro"/>
</dbReference>
<evidence type="ECO:0000256" key="2">
    <source>
        <dbReference type="ARBA" id="ARBA00023157"/>
    </source>
</evidence>
<dbReference type="GO" id="GO:0005576">
    <property type="term" value="C:extracellular region"/>
    <property type="evidence" value="ECO:0007669"/>
    <property type="project" value="InterPro"/>
</dbReference>
<organism evidence="7 8">
    <name type="scientific">Symbiodinium pilosum</name>
    <name type="common">Dinoflagellate</name>
    <dbReference type="NCBI Taxonomy" id="2952"/>
    <lineage>
        <taxon>Eukaryota</taxon>
        <taxon>Sar</taxon>
        <taxon>Alveolata</taxon>
        <taxon>Dinophyceae</taxon>
        <taxon>Suessiales</taxon>
        <taxon>Symbiodiniaceae</taxon>
        <taxon>Symbiodinium</taxon>
    </lineage>
</organism>
<dbReference type="CDD" id="cd01100">
    <property type="entry name" value="APPLE_Factor_XI_like"/>
    <property type="match status" value="1"/>
</dbReference>
<dbReference type="SUPFAM" id="SSF57414">
    <property type="entry name" value="Hairpin loop containing domain-like"/>
    <property type="match status" value="2"/>
</dbReference>
<dbReference type="GO" id="GO:0006508">
    <property type="term" value="P:proteolysis"/>
    <property type="evidence" value="ECO:0007669"/>
    <property type="project" value="InterPro"/>
</dbReference>
<accession>A0A812Y729</accession>
<dbReference type="Pfam" id="PF00024">
    <property type="entry name" value="PAN_1"/>
    <property type="match status" value="2"/>
</dbReference>
<evidence type="ECO:0000256" key="3">
    <source>
        <dbReference type="SAM" id="MobiDB-lite"/>
    </source>
</evidence>
<protein>
    <recommendedName>
        <fullName evidence="9">Apple domain-containing protein</fullName>
    </recommendedName>
</protein>
<keyword evidence="8" id="KW-1185">Reference proteome</keyword>
<dbReference type="AlphaFoldDB" id="A0A812Y729"/>
<dbReference type="InterPro" id="IPR002048">
    <property type="entry name" value="EF_hand_dom"/>
</dbReference>
<feature type="domain" description="EF-hand" evidence="5">
    <location>
        <begin position="52"/>
        <end position="87"/>
    </location>
</feature>
<feature type="region of interest" description="Disordered" evidence="3">
    <location>
        <begin position="533"/>
        <end position="585"/>
    </location>
</feature>
<evidence type="ECO:0000259" key="5">
    <source>
        <dbReference type="PROSITE" id="PS50222"/>
    </source>
</evidence>
<feature type="region of interest" description="Disordered" evidence="3">
    <location>
        <begin position="603"/>
        <end position="664"/>
    </location>
</feature>
<dbReference type="PROSITE" id="PS50948">
    <property type="entry name" value="PAN"/>
    <property type="match status" value="1"/>
</dbReference>
<evidence type="ECO:0008006" key="9">
    <source>
        <dbReference type="Google" id="ProtNLM"/>
    </source>
</evidence>
<dbReference type="PROSITE" id="PS50222">
    <property type="entry name" value="EF_HAND_2"/>
    <property type="match status" value="1"/>
</dbReference>
<keyword evidence="4" id="KW-1133">Transmembrane helix</keyword>
<evidence type="ECO:0000256" key="1">
    <source>
        <dbReference type="ARBA" id="ARBA00022737"/>
    </source>
</evidence>
<comment type="caution">
    <text evidence="7">The sequence shown here is derived from an EMBL/GenBank/DDBJ whole genome shotgun (WGS) entry which is preliminary data.</text>
</comment>
<dbReference type="EMBL" id="CAJNIZ010047266">
    <property type="protein sequence ID" value="CAE7765165.1"/>
    <property type="molecule type" value="Genomic_DNA"/>
</dbReference>
<evidence type="ECO:0000313" key="8">
    <source>
        <dbReference type="Proteomes" id="UP000649617"/>
    </source>
</evidence>
<dbReference type="Gene3D" id="3.50.4.10">
    <property type="entry name" value="Hepatocyte Growth Factor"/>
    <property type="match status" value="2"/>
</dbReference>
<keyword evidence="1" id="KW-0677">Repeat</keyword>
<feature type="domain" description="Apple" evidence="6">
    <location>
        <begin position="320"/>
        <end position="382"/>
    </location>
</feature>
<keyword evidence="4" id="KW-0472">Membrane</keyword>